<name>A0A246FH80_9BACT</name>
<dbReference type="EMBL" id="NIRR01000039">
    <property type="protein sequence ID" value="OWP61892.1"/>
    <property type="molecule type" value="Genomic_DNA"/>
</dbReference>
<dbReference type="AlphaFoldDB" id="A0A246FH80"/>
<proteinExistence type="inferred from homology"/>
<evidence type="ECO:0000256" key="5">
    <source>
        <dbReference type="SAM" id="SignalP"/>
    </source>
</evidence>
<protein>
    <submittedName>
        <fullName evidence="8">Glycosyl hydrolase</fullName>
    </submittedName>
</protein>
<dbReference type="Proteomes" id="UP000197277">
    <property type="component" value="Unassembled WGS sequence"/>
</dbReference>
<comment type="caution">
    <text evidence="8">The sequence shown here is derived from an EMBL/GenBank/DDBJ whole genome shotgun (WGS) entry which is preliminary data.</text>
</comment>
<evidence type="ECO:0000259" key="7">
    <source>
        <dbReference type="Pfam" id="PF17189"/>
    </source>
</evidence>
<feature type="domain" description="Glycosyl hydrolase family 30 TIM-barrel" evidence="6">
    <location>
        <begin position="89"/>
        <end position="426"/>
    </location>
</feature>
<organism evidence="8 9">
    <name type="scientific">Hymenobacter amundsenii</name>
    <dbReference type="NCBI Taxonomy" id="2006685"/>
    <lineage>
        <taxon>Bacteria</taxon>
        <taxon>Pseudomonadati</taxon>
        <taxon>Bacteroidota</taxon>
        <taxon>Cytophagia</taxon>
        <taxon>Cytophagales</taxon>
        <taxon>Hymenobacteraceae</taxon>
        <taxon>Hymenobacter</taxon>
    </lineage>
</organism>
<dbReference type="InterPro" id="IPR001139">
    <property type="entry name" value="Glyco_hydro_30"/>
</dbReference>
<dbReference type="RefSeq" id="WP_088465664.1">
    <property type="nucleotide sequence ID" value="NZ_NIRR01000039.1"/>
</dbReference>
<comment type="similarity">
    <text evidence="1 4">Belongs to the glycosyl hydrolase 30 family.</text>
</comment>
<evidence type="ECO:0000259" key="6">
    <source>
        <dbReference type="Pfam" id="PF02055"/>
    </source>
</evidence>
<feature type="chain" id="PRO_5013303839" evidence="5">
    <location>
        <begin position="24"/>
        <end position="492"/>
    </location>
</feature>
<feature type="domain" description="Glycosyl hydrolase family 30 beta sandwich" evidence="7">
    <location>
        <begin position="429"/>
        <end position="489"/>
    </location>
</feature>
<dbReference type="Gene3D" id="2.60.40.1180">
    <property type="entry name" value="Golgi alpha-mannosidase II"/>
    <property type="match status" value="1"/>
</dbReference>
<evidence type="ECO:0000256" key="1">
    <source>
        <dbReference type="ARBA" id="ARBA00005382"/>
    </source>
</evidence>
<evidence type="ECO:0000313" key="8">
    <source>
        <dbReference type="EMBL" id="OWP61892.1"/>
    </source>
</evidence>
<dbReference type="PRINTS" id="PR00843">
    <property type="entry name" value="GLHYDRLASE30"/>
</dbReference>
<keyword evidence="9" id="KW-1185">Reference proteome</keyword>
<evidence type="ECO:0000256" key="2">
    <source>
        <dbReference type="ARBA" id="ARBA00022729"/>
    </source>
</evidence>
<dbReference type="Pfam" id="PF02055">
    <property type="entry name" value="Glyco_hydro_30"/>
    <property type="match status" value="1"/>
</dbReference>
<gene>
    <name evidence="8" type="ORF">CDA63_17025</name>
</gene>
<dbReference type="GO" id="GO:0016020">
    <property type="term" value="C:membrane"/>
    <property type="evidence" value="ECO:0007669"/>
    <property type="project" value="GOC"/>
</dbReference>
<keyword evidence="2 5" id="KW-0732">Signal</keyword>
<dbReference type="GO" id="GO:0004348">
    <property type="term" value="F:glucosylceramidase activity"/>
    <property type="evidence" value="ECO:0007669"/>
    <property type="project" value="InterPro"/>
</dbReference>
<dbReference type="Gene3D" id="3.20.20.80">
    <property type="entry name" value="Glycosidases"/>
    <property type="match status" value="1"/>
</dbReference>
<sequence length="492" mass="54339">MPSVSGFLPVLFLSLLGLGSAAAQKSSPAKQPAAYSVAGKKAQVYTTARGTSQRLAPGPALAFAPAEQPLETQVCIFIDPGKTFQTLLGIGGALTDASAETFARLPKARQQEFLKAYFSPTDGIGYSLGRTHIASCDFSSASYTYVAENDKALQSFSVQHDEQYRIPFIKQAIAAAGGELTLYASPWTPPGWMKTNGELLHGGELLPQYRQAWAEHYVKFIKAYEQRGIPIWGLSVQNEAMANQKWESCLYTAEQERDFIKGFLGPTLAKSGLGGKKVIAWDHNRDQMYQRASTILDDPEAAKYVWGIGYHWYETWTGSPMLFANERRVQEAYPTTNLIFTEGCQEKFDFAKIDDWSLGEKYGYSMVNDFNAGTVGWTDWNILLDETGGPNHVGNFCFAPVIGDTRTGKLLYTNAYYYIGHFSKFIRPGAKRIISSSTRDWLQTTAFRNPDGSVAVVVLNTSDTEQPFQLRLQGQAVSTTSAPHSIATYVIN</sequence>
<dbReference type="InterPro" id="IPR033453">
    <property type="entry name" value="Glyco_hydro_30_TIM-barrel"/>
</dbReference>
<keyword evidence="4" id="KW-0326">Glycosidase</keyword>
<reference evidence="8 9" key="1">
    <citation type="submission" date="2017-06" db="EMBL/GenBank/DDBJ databases">
        <title>Hymenobacter amundsenii sp. nov. isolated from regoliths in Antarctica.</title>
        <authorList>
            <person name="Sedlacek I."/>
            <person name="Kralova S."/>
            <person name="Pantucek R."/>
            <person name="Svec P."/>
            <person name="Holochova P."/>
            <person name="Stankova E."/>
            <person name="Vrbovska V."/>
            <person name="Busse H.-J."/>
        </authorList>
    </citation>
    <scope>NUCLEOTIDE SEQUENCE [LARGE SCALE GENOMIC DNA]</scope>
    <source>
        <strain evidence="8 9">CCM 8682</strain>
    </source>
</reference>
<dbReference type="SUPFAM" id="SSF51011">
    <property type="entry name" value="Glycosyl hydrolase domain"/>
    <property type="match status" value="1"/>
</dbReference>
<dbReference type="OrthoDB" id="9806701at2"/>
<dbReference type="GO" id="GO:0006680">
    <property type="term" value="P:glucosylceramide catabolic process"/>
    <property type="evidence" value="ECO:0007669"/>
    <property type="project" value="TreeGrafter"/>
</dbReference>
<keyword evidence="3 4" id="KW-0378">Hydrolase</keyword>
<dbReference type="SUPFAM" id="SSF51445">
    <property type="entry name" value="(Trans)glycosidases"/>
    <property type="match status" value="1"/>
</dbReference>
<feature type="signal peptide" evidence="5">
    <location>
        <begin position="1"/>
        <end position="23"/>
    </location>
</feature>
<accession>A0A246FH80</accession>
<evidence type="ECO:0000256" key="4">
    <source>
        <dbReference type="RuleBase" id="RU361188"/>
    </source>
</evidence>
<dbReference type="InterPro" id="IPR033452">
    <property type="entry name" value="GH30_C"/>
</dbReference>
<evidence type="ECO:0000256" key="3">
    <source>
        <dbReference type="ARBA" id="ARBA00022801"/>
    </source>
</evidence>
<dbReference type="Pfam" id="PF17189">
    <property type="entry name" value="Glyco_hydro_30C"/>
    <property type="match status" value="1"/>
</dbReference>
<dbReference type="InterPro" id="IPR017853">
    <property type="entry name" value="GH"/>
</dbReference>
<dbReference type="InterPro" id="IPR013780">
    <property type="entry name" value="Glyco_hydro_b"/>
</dbReference>
<dbReference type="PANTHER" id="PTHR11069">
    <property type="entry name" value="GLUCOSYLCERAMIDASE"/>
    <property type="match status" value="1"/>
</dbReference>
<evidence type="ECO:0000313" key="9">
    <source>
        <dbReference type="Proteomes" id="UP000197277"/>
    </source>
</evidence>
<dbReference type="PANTHER" id="PTHR11069:SF23">
    <property type="entry name" value="LYSOSOMAL ACID GLUCOSYLCERAMIDASE"/>
    <property type="match status" value="1"/>
</dbReference>